<dbReference type="EMBL" id="JAHWDF010000015">
    <property type="protein sequence ID" value="MBW2962628.1"/>
    <property type="molecule type" value="Genomic_DNA"/>
</dbReference>
<feature type="chain" id="PRO_5045914584" evidence="3">
    <location>
        <begin position="24"/>
        <end position="1044"/>
    </location>
</feature>
<keyword evidence="1" id="KW-0813">Transport</keyword>
<keyword evidence="7" id="KW-1185">Reference proteome</keyword>
<evidence type="ECO:0000259" key="5">
    <source>
        <dbReference type="Pfam" id="PF07715"/>
    </source>
</evidence>
<dbReference type="PROSITE" id="PS52016">
    <property type="entry name" value="TONB_DEPENDENT_REC_3"/>
    <property type="match status" value="1"/>
</dbReference>
<evidence type="ECO:0000313" key="7">
    <source>
        <dbReference type="Proteomes" id="UP000719267"/>
    </source>
</evidence>
<protein>
    <submittedName>
        <fullName evidence="6">TonB-dependent receptor</fullName>
    </submittedName>
</protein>
<evidence type="ECO:0000256" key="2">
    <source>
        <dbReference type="RuleBase" id="RU003357"/>
    </source>
</evidence>
<feature type="signal peptide" evidence="3">
    <location>
        <begin position="1"/>
        <end position="23"/>
    </location>
</feature>
<comment type="similarity">
    <text evidence="1 2">Belongs to the TonB-dependent receptor family.</text>
</comment>
<sequence>MKHVILKIIFCGLLSIITFSIQAQNKTVSGTVQDENNVPLPGVNILIKGTSQGTQSDFDGNYSLQASEGDLILFSYVGTKTIEKKIGAESTYDVVMESDSAELDEVVVVGYGTQKRKLTTGSVGSLDAENFAERPITRVDQGLIGQMAGVNVQQTSGMPGSPLSIRIRGTGSISAGNEPLYVIDGFPVETNGVNSNGNFSNGSPLDNINPNDIESIEVLKDAAAAAIYGSRASNGVVIVTTKKGKMGKPKFTLNTYGGISKEAKRVDMLNADEWIDRAKTMIDKQWMNSGIPGANVNQSIDQRREVFNQFQLQEGNDLLAPTEFNTSYMYDPRWDMEGYGDLNVIDWQDRIFRTGVFQNYQLSVSGATEDINYYVSGNYQKNEGYIINTDFEQFSARANITANITDKLSMGVNLAPSYSIKNDPGLEGKDNTLHKTLSTTPLMESTPNEAGELYTTRYDWGSSNTDPLPRLNRTGKGSMFRNLFTTFINYQIFNGLTLRSSFNFDNTDRTSESYLPNDNLESIRGGYGTYRKQNLVNENTLNYVNSFGNHNFNFLVGHSYNKYSITSSSLSSGNRYTRFGIYTLPDGSTGNTNSSKNVMISYFSRLQYDFQEKYLLSLSLRTDGSSKFGPENRWGLFPAISAGWRISEESFLKNSTWLSELKLRASYGINGSNNIGPYAWRSRLTSSNYVIGDSSVPGSGVGNIPNDAISWEESESINFGLDFGLLKGRITTTLNLYRKENSKLLLKVPAAQASGFSSYLDNIGRVRNDGIEFELTTYNIIQDNFQWKTSINASHNRNEVLALGPDQDRIEVTSGYSNIPFVLLEKGKPMYQIHTIQQDGVLTAQDIANGAATYGGGEPVLGDPKYVDQNGDGVITADDRVDIGSPFPKINWGITNTFKYKKFDLNILLQGQNGGKVISLLDRAINRTGMSSGENHLDVNPNVQGNWKTSFGYIVNSSWVYDSDYISLRNITLGFDMSEYFGERISGARIYATAENWLYWTDYSGFNPEATNAPASNDGRFPVPADYGGAPIAKTLIVGLNFNF</sequence>
<dbReference type="NCBIfam" id="TIGR04057">
    <property type="entry name" value="SusC_RagA_signa"/>
    <property type="match status" value="1"/>
</dbReference>
<gene>
    <name evidence="6" type="ORF">KW502_12580</name>
</gene>
<keyword evidence="1 2" id="KW-0472">Membrane</keyword>
<proteinExistence type="inferred from homology"/>
<keyword evidence="1" id="KW-1134">Transmembrane beta strand</keyword>
<accession>A0ABS6W435</accession>
<evidence type="ECO:0000256" key="3">
    <source>
        <dbReference type="SAM" id="SignalP"/>
    </source>
</evidence>
<feature type="domain" description="TonB-dependent receptor plug" evidence="5">
    <location>
        <begin position="118"/>
        <end position="236"/>
    </location>
</feature>
<feature type="domain" description="TonB-dependent receptor-like beta-barrel" evidence="4">
    <location>
        <begin position="455"/>
        <end position="794"/>
    </location>
</feature>
<keyword evidence="6" id="KW-0675">Receptor</keyword>
<evidence type="ECO:0000256" key="1">
    <source>
        <dbReference type="PROSITE-ProRule" id="PRU01360"/>
    </source>
</evidence>
<keyword evidence="2" id="KW-0798">TonB box</keyword>
<dbReference type="InterPro" id="IPR039426">
    <property type="entry name" value="TonB-dep_rcpt-like"/>
</dbReference>
<keyword evidence="1" id="KW-0998">Cell outer membrane</keyword>
<dbReference type="InterPro" id="IPR023996">
    <property type="entry name" value="TonB-dep_OMP_SusC/RagA"/>
</dbReference>
<organism evidence="6 7">
    <name type="scientific">Mesonia aestuariivivens</name>
    <dbReference type="NCBI Taxonomy" id="2796128"/>
    <lineage>
        <taxon>Bacteria</taxon>
        <taxon>Pseudomonadati</taxon>
        <taxon>Bacteroidota</taxon>
        <taxon>Flavobacteriia</taxon>
        <taxon>Flavobacteriales</taxon>
        <taxon>Flavobacteriaceae</taxon>
        <taxon>Mesonia</taxon>
    </lineage>
</organism>
<dbReference type="NCBIfam" id="TIGR04056">
    <property type="entry name" value="OMP_RagA_SusC"/>
    <property type="match status" value="1"/>
</dbReference>
<dbReference type="Pfam" id="PF13715">
    <property type="entry name" value="CarbopepD_reg_2"/>
    <property type="match status" value="1"/>
</dbReference>
<keyword evidence="1" id="KW-0812">Transmembrane</keyword>
<dbReference type="InterPro" id="IPR023997">
    <property type="entry name" value="TonB-dep_OMP_SusC/RagA_CS"/>
</dbReference>
<dbReference type="InterPro" id="IPR000531">
    <property type="entry name" value="Beta-barrel_TonB"/>
</dbReference>
<keyword evidence="3" id="KW-0732">Signal</keyword>
<comment type="subcellular location">
    <subcellularLocation>
        <location evidence="1">Cell outer membrane</location>
        <topology evidence="1">Multi-pass membrane protein</topology>
    </subcellularLocation>
</comment>
<dbReference type="InterPro" id="IPR012910">
    <property type="entry name" value="Plug_dom"/>
</dbReference>
<dbReference type="Pfam" id="PF00593">
    <property type="entry name" value="TonB_dep_Rec_b-barrel"/>
    <property type="match status" value="1"/>
</dbReference>
<evidence type="ECO:0000259" key="4">
    <source>
        <dbReference type="Pfam" id="PF00593"/>
    </source>
</evidence>
<dbReference type="RefSeq" id="WP_219040911.1">
    <property type="nucleotide sequence ID" value="NZ_JAHWDF010000015.1"/>
</dbReference>
<name>A0ABS6W435_9FLAO</name>
<comment type="caution">
    <text evidence="6">The sequence shown here is derived from an EMBL/GenBank/DDBJ whole genome shotgun (WGS) entry which is preliminary data.</text>
</comment>
<dbReference type="Proteomes" id="UP000719267">
    <property type="component" value="Unassembled WGS sequence"/>
</dbReference>
<evidence type="ECO:0000313" key="6">
    <source>
        <dbReference type="EMBL" id="MBW2962628.1"/>
    </source>
</evidence>
<reference evidence="6 7" key="1">
    <citation type="submission" date="2021-07" db="EMBL/GenBank/DDBJ databases">
        <title>Mesonia aestuariivivens sp. nov., isolated from a tidal flat.</title>
        <authorList>
            <person name="Kim Y.-O."/>
            <person name="Yoon J.-H."/>
        </authorList>
    </citation>
    <scope>NUCLEOTIDE SEQUENCE [LARGE SCALE GENOMIC DNA]</scope>
    <source>
        <strain evidence="6 7">JHPTF-M18</strain>
    </source>
</reference>
<dbReference type="Pfam" id="PF07715">
    <property type="entry name" value="Plug"/>
    <property type="match status" value="1"/>
</dbReference>